<dbReference type="EMBL" id="CM015717">
    <property type="protein sequence ID" value="KAF3690769.1"/>
    <property type="molecule type" value="Genomic_DNA"/>
</dbReference>
<organism evidence="1 2">
    <name type="scientific">Channa argus</name>
    <name type="common">Northern snakehead</name>
    <name type="synonym">Ophicephalus argus</name>
    <dbReference type="NCBI Taxonomy" id="215402"/>
    <lineage>
        <taxon>Eukaryota</taxon>
        <taxon>Metazoa</taxon>
        <taxon>Chordata</taxon>
        <taxon>Craniata</taxon>
        <taxon>Vertebrata</taxon>
        <taxon>Euteleostomi</taxon>
        <taxon>Actinopterygii</taxon>
        <taxon>Neopterygii</taxon>
        <taxon>Teleostei</taxon>
        <taxon>Neoteleostei</taxon>
        <taxon>Acanthomorphata</taxon>
        <taxon>Anabantaria</taxon>
        <taxon>Anabantiformes</taxon>
        <taxon>Channoidei</taxon>
        <taxon>Channidae</taxon>
        <taxon>Channa</taxon>
    </lineage>
</organism>
<evidence type="ECO:0000313" key="1">
    <source>
        <dbReference type="EMBL" id="KAF3690769.1"/>
    </source>
</evidence>
<keyword evidence="2" id="KW-1185">Reference proteome</keyword>
<dbReference type="AlphaFoldDB" id="A0A6G1PKM2"/>
<sequence length="54" mass="6116">MTMRTKSILFLKHQLKNIKAPTKENFRNHAVENGSEIVSDRCVCKTGVTVSNCH</sequence>
<reference evidence="1 2" key="1">
    <citation type="submission" date="2019-02" db="EMBL/GenBank/DDBJ databases">
        <title>Opniocepnalus argus genome.</title>
        <authorList>
            <person name="Zhou C."/>
            <person name="Xiao S."/>
        </authorList>
    </citation>
    <scope>NUCLEOTIDE SEQUENCE [LARGE SCALE GENOMIC DNA]</scope>
    <source>
        <strain evidence="1">OARG1902GOOAL</strain>
        <tissue evidence="1">Muscle</tissue>
    </source>
</reference>
<dbReference type="Proteomes" id="UP000503349">
    <property type="component" value="Chromosome 6"/>
</dbReference>
<accession>A0A6G1PKM2</accession>
<evidence type="ECO:0000313" key="2">
    <source>
        <dbReference type="Proteomes" id="UP000503349"/>
    </source>
</evidence>
<name>A0A6G1PKM2_CHAAH</name>
<protein>
    <submittedName>
        <fullName evidence="1">Uncharacterized protein</fullName>
    </submittedName>
</protein>
<proteinExistence type="predicted"/>
<gene>
    <name evidence="1" type="ORF">EXN66_Car006442</name>
</gene>
<reference evidence="2" key="2">
    <citation type="submission" date="2019-02" db="EMBL/GenBank/DDBJ databases">
        <title>Opniocepnalus argus Var Kimnra genome.</title>
        <authorList>
            <person name="Zhou C."/>
            <person name="Xiao S."/>
        </authorList>
    </citation>
    <scope>NUCLEOTIDE SEQUENCE [LARGE SCALE GENOMIC DNA]</scope>
</reference>